<name>A0A1F6VQ20_9BACT</name>
<proteinExistence type="predicted"/>
<protein>
    <submittedName>
        <fullName evidence="2">Uncharacterized protein</fullName>
    </submittedName>
</protein>
<feature type="transmembrane region" description="Helical" evidence="1">
    <location>
        <begin position="20"/>
        <end position="44"/>
    </location>
</feature>
<feature type="transmembrane region" description="Helical" evidence="1">
    <location>
        <begin position="92"/>
        <end position="113"/>
    </location>
</feature>
<evidence type="ECO:0000256" key="1">
    <source>
        <dbReference type="SAM" id="Phobius"/>
    </source>
</evidence>
<reference evidence="2 3" key="1">
    <citation type="journal article" date="2016" name="Nat. Commun.">
        <title>Thousands of microbial genomes shed light on interconnected biogeochemical processes in an aquifer system.</title>
        <authorList>
            <person name="Anantharaman K."/>
            <person name="Brown C.T."/>
            <person name="Hug L.A."/>
            <person name="Sharon I."/>
            <person name="Castelle C.J."/>
            <person name="Probst A.J."/>
            <person name="Thomas B.C."/>
            <person name="Singh A."/>
            <person name="Wilkins M.J."/>
            <person name="Karaoz U."/>
            <person name="Brodie E.L."/>
            <person name="Williams K.H."/>
            <person name="Hubbard S.S."/>
            <person name="Banfield J.F."/>
        </authorList>
    </citation>
    <scope>NUCLEOTIDE SEQUENCE [LARGE SCALE GENOMIC DNA]</scope>
</reference>
<organism evidence="2 3">
    <name type="scientific">Candidatus Nomurabacteria bacterium RIFCSPHIGHO2_02_FULL_38_15</name>
    <dbReference type="NCBI Taxonomy" id="1801752"/>
    <lineage>
        <taxon>Bacteria</taxon>
        <taxon>Candidatus Nomuraibacteriota</taxon>
    </lineage>
</organism>
<dbReference type="EMBL" id="MFUC01000025">
    <property type="protein sequence ID" value="OGI71704.1"/>
    <property type="molecule type" value="Genomic_DNA"/>
</dbReference>
<feature type="transmembrane region" description="Helical" evidence="1">
    <location>
        <begin position="144"/>
        <end position="164"/>
    </location>
</feature>
<comment type="caution">
    <text evidence="2">The sequence shown here is derived from an EMBL/GenBank/DDBJ whole genome shotgun (WGS) entry which is preliminary data.</text>
</comment>
<accession>A0A1F6VQ20</accession>
<evidence type="ECO:0000313" key="2">
    <source>
        <dbReference type="EMBL" id="OGI71704.1"/>
    </source>
</evidence>
<dbReference type="AlphaFoldDB" id="A0A1F6VQ20"/>
<dbReference type="Proteomes" id="UP000179686">
    <property type="component" value="Unassembled WGS sequence"/>
</dbReference>
<keyword evidence="1" id="KW-0472">Membrane</keyword>
<keyword evidence="1" id="KW-1133">Transmembrane helix</keyword>
<feature type="transmembrane region" description="Helical" evidence="1">
    <location>
        <begin position="120"/>
        <end position="138"/>
    </location>
</feature>
<gene>
    <name evidence="2" type="ORF">A3J61_02555</name>
</gene>
<keyword evidence="1" id="KW-0812">Transmembrane</keyword>
<feature type="transmembrane region" description="Helical" evidence="1">
    <location>
        <begin position="65"/>
        <end position="86"/>
    </location>
</feature>
<sequence>MHMEINVFSGLWQVSRGGIVAIPWLMMSFSVVYHLIMSLVLFSLGRSNSIVEQLIGKGGGILRPIPFVAVNLLAAMSIVSSLQRLFDTSDRLPLSGILILGVLAMIFTVLAVLSYIPQRVIAIIYAAMIILMGLLITIEFGTLIFIVPACIGLFIGYLASIPFGDRLSAFLTRLLP</sequence>
<evidence type="ECO:0000313" key="3">
    <source>
        <dbReference type="Proteomes" id="UP000179686"/>
    </source>
</evidence>